<dbReference type="SUPFAM" id="SSF53335">
    <property type="entry name" value="S-adenosyl-L-methionine-dependent methyltransferases"/>
    <property type="match status" value="1"/>
</dbReference>
<dbReference type="Gene3D" id="3.40.50.150">
    <property type="entry name" value="Vaccinia Virus protein VP39"/>
    <property type="match status" value="1"/>
</dbReference>
<dbReference type="EMBL" id="PQIB02000010">
    <property type="protein sequence ID" value="RLM91608.1"/>
    <property type="molecule type" value="Genomic_DNA"/>
</dbReference>
<organism evidence="2 3">
    <name type="scientific">Panicum miliaceum</name>
    <name type="common">Proso millet</name>
    <name type="synonym">Broomcorn millet</name>
    <dbReference type="NCBI Taxonomy" id="4540"/>
    <lineage>
        <taxon>Eukaryota</taxon>
        <taxon>Viridiplantae</taxon>
        <taxon>Streptophyta</taxon>
        <taxon>Embryophyta</taxon>
        <taxon>Tracheophyta</taxon>
        <taxon>Spermatophyta</taxon>
        <taxon>Magnoliopsida</taxon>
        <taxon>Liliopsida</taxon>
        <taxon>Poales</taxon>
        <taxon>Poaceae</taxon>
        <taxon>PACMAD clade</taxon>
        <taxon>Panicoideae</taxon>
        <taxon>Panicodae</taxon>
        <taxon>Paniceae</taxon>
        <taxon>Panicinae</taxon>
        <taxon>Panicum</taxon>
        <taxon>Panicum sect. Panicum</taxon>
    </lineage>
</organism>
<accession>A0A3L6QY48</accession>
<name>A0A3L6QY48_PANMI</name>
<evidence type="ECO:0000313" key="2">
    <source>
        <dbReference type="EMBL" id="RLM91608.1"/>
    </source>
</evidence>
<reference evidence="3" key="1">
    <citation type="journal article" date="2019" name="Nat. Commun.">
        <title>The genome of broomcorn millet.</title>
        <authorList>
            <person name="Zou C."/>
            <person name="Miki D."/>
            <person name="Li D."/>
            <person name="Tang Q."/>
            <person name="Xiao L."/>
            <person name="Rajput S."/>
            <person name="Deng P."/>
            <person name="Jia W."/>
            <person name="Huang R."/>
            <person name="Zhang M."/>
            <person name="Sun Y."/>
            <person name="Hu J."/>
            <person name="Fu X."/>
            <person name="Schnable P.S."/>
            <person name="Li F."/>
            <person name="Zhang H."/>
            <person name="Feng B."/>
            <person name="Zhu X."/>
            <person name="Liu R."/>
            <person name="Schnable J.C."/>
            <person name="Zhu J.-K."/>
            <person name="Zhang H."/>
        </authorList>
    </citation>
    <scope>NUCLEOTIDE SEQUENCE [LARGE SCALE GENOMIC DNA]</scope>
</reference>
<dbReference type="InterPro" id="IPR013216">
    <property type="entry name" value="Methyltransf_11"/>
</dbReference>
<sequence>MTARQGADGQRTTNPTPIRQIIRDVSALLRRSWRHDAPWPGARGHDAFDGLASRYTATVAVRLDRSPSMATLAPRPRLPLALRRLQPRRLRASAAAPCARRAPVPPQAARPRRVFLGLGATVIDQVARMASGGTSSRSFVAGARPRQGVSPVEQILKNVEWPDEFPFKPEDFSRFDESSDSQFYSVPRFVTHIDDEAIRVLTEYYSEVLPPSNTPGVAILDMCSSWVSHYPPGYKQEKIVGMGMNEDELKRNSVLTEYVVQDLNVNPKLPFEDNSFDVITNVVSVDYLTKPIDVFKEMWRILKPAGLAIMSFSNRCFWTKATSIWTSTGDADHAWIVGAYFHYAGGFEPPQAVDISPNPGRTDPINKRGRVAACYRHGEAAVRYAGFTLAWGRTRTFCAGAGGSRDVPVVAWADGVGLPKPVRDRMAAERSASGTVELEVVVKLFAEGDDYGAEPTWMWCGGDGRRQSRALGGDTVLGVQVKGLGIRLCS</sequence>
<dbReference type="PANTHER" id="PTHR43036:SF1">
    <property type="entry name" value="S-ADENOSYL-L-METHIONINE-DEPENDENT METHYLTRANSFERASES SUPERFAMILY PROTEIN"/>
    <property type="match status" value="1"/>
</dbReference>
<dbReference type="Pfam" id="PF08241">
    <property type="entry name" value="Methyltransf_11"/>
    <property type="match status" value="1"/>
</dbReference>
<dbReference type="Proteomes" id="UP000275267">
    <property type="component" value="Unassembled WGS sequence"/>
</dbReference>
<dbReference type="PANTHER" id="PTHR43036">
    <property type="entry name" value="OSJNBB0011N17.9 PROTEIN"/>
    <property type="match status" value="1"/>
</dbReference>
<comment type="caution">
    <text evidence="2">The sequence shown here is derived from an EMBL/GenBank/DDBJ whole genome shotgun (WGS) entry which is preliminary data.</text>
</comment>
<keyword evidence="3" id="KW-1185">Reference proteome</keyword>
<evidence type="ECO:0000259" key="1">
    <source>
        <dbReference type="Pfam" id="PF08241"/>
    </source>
</evidence>
<feature type="domain" description="Methyltransferase type 11" evidence="1">
    <location>
        <begin position="249"/>
        <end position="309"/>
    </location>
</feature>
<gene>
    <name evidence="2" type="ORF">C2845_PM08G23610</name>
</gene>
<dbReference type="AlphaFoldDB" id="A0A3L6QY48"/>
<dbReference type="OrthoDB" id="2013972at2759"/>
<protein>
    <recommendedName>
        <fullName evidence="1">Methyltransferase type 11 domain-containing protein</fullName>
    </recommendedName>
</protein>
<proteinExistence type="predicted"/>
<dbReference type="InterPro" id="IPR029063">
    <property type="entry name" value="SAM-dependent_MTases_sf"/>
</dbReference>
<evidence type="ECO:0000313" key="3">
    <source>
        <dbReference type="Proteomes" id="UP000275267"/>
    </source>
</evidence>
<dbReference type="GO" id="GO:0008757">
    <property type="term" value="F:S-adenosylmethionine-dependent methyltransferase activity"/>
    <property type="evidence" value="ECO:0007669"/>
    <property type="project" value="InterPro"/>
</dbReference>